<evidence type="ECO:0000313" key="2">
    <source>
        <dbReference type="Proteomes" id="UP001457282"/>
    </source>
</evidence>
<protein>
    <submittedName>
        <fullName evidence="1">Uncharacterized protein</fullName>
    </submittedName>
</protein>
<dbReference type="EMBL" id="JBEDUW010000002">
    <property type="protein sequence ID" value="KAK9941931.1"/>
    <property type="molecule type" value="Genomic_DNA"/>
</dbReference>
<dbReference type="Proteomes" id="UP001457282">
    <property type="component" value="Unassembled WGS sequence"/>
</dbReference>
<evidence type="ECO:0000313" key="1">
    <source>
        <dbReference type="EMBL" id="KAK9941931.1"/>
    </source>
</evidence>
<reference evidence="1 2" key="1">
    <citation type="journal article" date="2023" name="G3 (Bethesda)">
        <title>A chromosome-length genome assembly and annotation of blackberry (Rubus argutus, cv. 'Hillquist').</title>
        <authorList>
            <person name="Bruna T."/>
            <person name="Aryal R."/>
            <person name="Dudchenko O."/>
            <person name="Sargent D.J."/>
            <person name="Mead D."/>
            <person name="Buti M."/>
            <person name="Cavallini A."/>
            <person name="Hytonen T."/>
            <person name="Andres J."/>
            <person name="Pham M."/>
            <person name="Weisz D."/>
            <person name="Mascagni F."/>
            <person name="Usai G."/>
            <person name="Natali L."/>
            <person name="Bassil N."/>
            <person name="Fernandez G.E."/>
            <person name="Lomsadze A."/>
            <person name="Armour M."/>
            <person name="Olukolu B."/>
            <person name="Poorten T."/>
            <person name="Britton C."/>
            <person name="Davik J."/>
            <person name="Ashrafi H."/>
            <person name="Aiden E.L."/>
            <person name="Borodovsky M."/>
            <person name="Worthington M."/>
        </authorList>
    </citation>
    <scope>NUCLEOTIDE SEQUENCE [LARGE SCALE GENOMIC DNA]</scope>
    <source>
        <strain evidence="1">PI 553951</strain>
    </source>
</reference>
<proteinExistence type="predicted"/>
<gene>
    <name evidence="1" type="ORF">M0R45_007622</name>
</gene>
<comment type="caution">
    <text evidence="1">The sequence shown here is derived from an EMBL/GenBank/DDBJ whole genome shotgun (WGS) entry which is preliminary data.</text>
</comment>
<dbReference type="AlphaFoldDB" id="A0AAW1XZP9"/>
<accession>A0AAW1XZP9</accession>
<keyword evidence="2" id="KW-1185">Reference proteome</keyword>
<name>A0AAW1XZP9_RUBAR</name>
<sequence length="165" mass="18257">MASPFCLLGPSELGWPNLPKSPRILMTPGEFSIRSLAGLRPVLKLIFKAAKHSRKPPKPGESISKHKYEDLNYMEDMAWKGSIAKPMAIYSRVKDQDVGMIITGFSSNLLRLFLNAESDSRTCAPQFRAPYGFSSKFAPKLVPKLEDVLNCAVSGGELKNPLVFD</sequence>
<organism evidence="1 2">
    <name type="scientific">Rubus argutus</name>
    <name type="common">Southern blackberry</name>
    <dbReference type="NCBI Taxonomy" id="59490"/>
    <lineage>
        <taxon>Eukaryota</taxon>
        <taxon>Viridiplantae</taxon>
        <taxon>Streptophyta</taxon>
        <taxon>Embryophyta</taxon>
        <taxon>Tracheophyta</taxon>
        <taxon>Spermatophyta</taxon>
        <taxon>Magnoliopsida</taxon>
        <taxon>eudicotyledons</taxon>
        <taxon>Gunneridae</taxon>
        <taxon>Pentapetalae</taxon>
        <taxon>rosids</taxon>
        <taxon>fabids</taxon>
        <taxon>Rosales</taxon>
        <taxon>Rosaceae</taxon>
        <taxon>Rosoideae</taxon>
        <taxon>Rosoideae incertae sedis</taxon>
        <taxon>Rubus</taxon>
    </lineage>
</organism>